<reference evidence="2" key="1">
    <citation type="submission" date="2021-01" db="EMBL/GenBank/DDBJ databases">
        <authorList>
            <person name="Corre E."/>
            <person name="Pelletier E."/>
            <person name="Niang G."/>
            <person name="Scheremetjew M."/>
            <person name="Finn R."/>
            <person name="Kale V."/>
            <person name="Holt S."/>
            <person name="Cochrane G."/>
            <person name="Meng A."/>
            <person name="Brown T."/>
            <person name="Cohen L."/>
        </authorList>
    </citation>
    <scope>NUCLEOTIDE SEQUENCE</scope>
    <source>
        <strain evidence="2">GSO104</strain>
    </source>
</reference>
<evidence type="ECO:0000256" key="1">
    <source>
        <dbReference type="SAM" id="SignalP"/>
    </source>
</evidence>
<evidence type="ECO:0000313" key="2">
    <source>
        <dbReference type="EMBL" id="CAE4653820.1"/>
    </source>
</evidence>
<protein>
    <recommendedName>
        <fullName evidence="3">Secreted protein</fullName>
    </recommendedName>
</protein>
<feature type="signal peptide" evidence="1">
    <location>
        <begin position="1"/>
        <end position="23"/>
    </location>
</feature>
<feature type="chain" id="PRO_5030160936" description="Secreted protein" evidence="1">
    <location>
        <begin position="24"/>
        <end position="132"/>
    </location>
</feature>
<dbReference type="EMBL" id="HBNS01052794">
    <property type="protein sequence ID" value="CAE4653820.1"/>
    <property type="molecule type" value="Transcribed_RNA"/>
</dbReference>
<evidence type="ECO:0008006" key="3">
    <source>
        <dbReference type="Google" id="ProtNLM"/>
    </source>
</evidence>
<gene>
    <name evidence="2" type="ORF">DBRI00130_LOCUS38636</name>
</gene>
<name>A0A6V2NJ09_9STRA</name>
<proteinExistence type="predicted"/>
<sequence>MPHLCLHLHSVVLVALTSQPHQALLSNQLLQPELCRSNKTKGVKVLSENLKVLLHSFHSSLHQNGNKAKYVCLGTSLFRQVISFDRVGRCQHIFKFDLHFATSVHKSCVNSPKQQSPIVLQEVFHSHRTFPD</sequence>
<dbReference type="AlphaFoldDB" id="A0A6V2NJ09"/>
<organism evidence="2">
    <name type="scientific">Ditylum brightwellii</name>
    <dbReference type="NCBI Taxonomy" id="49249"/>
    <lineage>
        <taxon>Eukaryota</taxon>
        <taxon>Sar</taxon>
        <taxon>Stramenopiles</taxon>
        <taxon>Ochrophyta</taxon>
        <taxon>Bacillariophyta</taxon>
        <taxon>Mediophyceae</taxon>
        <taxon>Lithodesmiophycidae</taxon>
        <taxon>Lithodesmiales</taxon>
        <taxon>Lithodesmiaceae</taxon>
        <taxon>Ditylum</taxon>
    </lineage>
</organism>
<accession>A0A6V2NJ09</accession>
<keyword evidence="1" id="KW-0732">Signal</keyword>